<reference evidence="1" key="1">
    <citation type="journal article" date="2020" name="mSystems">
        <title>Genome- and Community-Level Interaction Insights into Carbon Utilization and Element Cycling Functions of Hydrothermarchaeota in Hydrothermal Sediment.</title>
        <authorList>
            <person name="Zhou Z."/>
            <person name="Liu Y."/>
            <person name="Xu W."/>
            <person name="Pan J."/>
            <person name="Luo Z.H."/>
            <person name="Li M."/>
        </authorList>
    </citation>
    <scope>NUCLEOTIDE SEQUENCE</scope>
    <source>
        <strain evidence="1">SpSt-667</strain>
    </source>
</reference>
<dbReference type="Gene3D" id="3.20.20.370">
    <property type="entry name" value="Glycoside hydrolase/deacetylase"/>
    <property type="match status" value="1"/>
</dbReference>
<sequence>MLLILTHDVDWSRRGPHTTHILDRLNRFDFEDKIKFFTLRDNIYNGIPLIMEYEQRQGIKSTFFFRSIYEDGSTINDYSDIVSELRRGEWEVGLHANNGENIEAIALEKNLVEKVYAEPVVSMRVHYLKINPRLIPLLSSIGIKFDSSLMFSKNRFSKESSGCIIINNVIELPITIMDTYMFTYWGINPLNTYEKLLEILSVLHNSGVCIATILWHTNSVRMIGGRDYLRFVEEIWRLEWIKPIRIRDIENYLHLCKFNLD</sequence>
<dbReference type="InterPro" id="IPR011330">
    <property type="entry name" value="Glyco_hydro/deAcase_b/a-brl"/>
</dbReference>
<gene>
    <name evidence="1" type="ORF">ENU41_03395</name>
</gene>
<evidence type="ECO:0008006" key="2">
    <source>
        <dbReference type="Google" id="ProtNLM"/>
    </source>
</evidence>
<dbReference type="AlphaFoldDB" id="A0A832C7S0"/>
<dbReference type="SUPFAM" id="SSF88713">
    <property type="entry name" value="Glycoside hydrolase/deacetylase"/>
    <property type="match status" value="1"/>
</dbReference>
<name>A0A832C7S0_9CREN</name>
<dbReference type="GO" id="GO:0005975">
    <property type="term" value="P:carbohydrate metabolic process"/>
    <property type="evidence" value="ECO:0007669"/>
    <property type="project" value="InterPro"/>
</dbReference>
<accession>A0A832C7S0</accession>
<proteinExistence type="predicted"/>
<protein>
    <recommendedName>
        <fullName evidence="2">NodB homology domain-containing protein</fullName>
    </recommendedName>
</protein>
<evidence type="ECO:0000313" key="1">
    <source>
        <dbReference type="EMBL" id="HGQ35706.1"/>
    </source>
</evidence>
<organism evidence="1">
    <name type="scientific">Ignisphaera aggregans</name>
    <dbReference type="NCBI Taxonomy" id="334771"/>
    <lineage>
        <taxon>Archaea</taxon>
        <taxon>Thermoproteota</taxon>
        <taxon>Thermoprotei</taxon>
        <taxon>Desulfurococcales</taxon>
        <taxon>Desulfurococcaceae</taxon>
        <taxon>Ignisphaera</taxon>
    </lineage>
</organism>
<comment type="caution">
    <text evidence="1">The sequence shown here is derived from an EMBL/GenBank/DDBJ whole genome shotgun (WGS) entry which is preliminary data.</text>
</comment>
<dbReference type="EMBL" id="DTCK01000019">
    <property type="protein sequence ID" value="HGQ35706.1"/>
    <property type="molecule type" value="Genomic_DNA"/>
</dbReference>